<comment type="caution">
    <text evidence="1">The sequence shown here is derived from an EMBL/GenBank/DDBJ whole genome shotgun (WGS) entry which is preliminary data.</text>
</comment>
<dbReference type="Proteomes" id="UP000821865">
    <property type="component" value="Chromosome 4"/>
</dbReference>
<gene>
    <name evidence="1" type="ORF">HPB49_004269</name>
</gene>
<sequence>MNPARSTFDNISWKFPRSLTSTVVIGDSQVKYLHQHFDPNCESTPAFITKTGAYIDDINHLLDFVPATTTALILHVGANDLCSVRGGAVFDKYRSLMERIFKERPHVSRIYATIILPRTTNRRRGNHNRPFISRCNREACIFNQRLRAFCRRTRKVFYIDHGFQHLPPTRVLAADGLHPSFEGVALIASHIQGICFRKGRYTSPGWRDFSAVEKNTVPSLNNKNFPPLSSAASQTHPPTAAQVVASNGFSSTTDHTGMLDKPSEVIHQRHKAPAAPSKSKKVPPSGPLTYNLRKNAGQSAAKNCDV</sequence>
<evidence type="ECO:0000313" key="1">
    <source>
        <dbReference type="EMBL" id="KAH7953080.1"/>
    </source>
</evidence>
<protein>
    <submittedName>
        <fullName evidence="1">Uncharacterized protein</fullName>
    </submittedName>
</protein>
<accession>A0ACB8CV54</accession>
<name>A0ACB8CV54_DERSI</name>
<proteinExistence type="predicted"/>
<dbReference type="EMBL" id="CM023473">
    <property type="protein sequence ID" value="KAH7953080.1"/>
    <property type="molecule type" value="Genomic_DNA"/>
</dbReference>
<organism evidence="1 2">
    <name type="scientific">Dermacentor silvarum</name>
    <name type="common">Tick</name>
    <dbReference type="NCBI Taxonomy" id="543639"/>
    <lineage>
        <taxon>Eukaryota</taxon>
        <taxon>Metazoa</taxon>
        <taxon>Ecdysozoa</taxon>
        <taxon>Arthropoda</taxon>
        <taxon>Chelicerata</taxon>
        <taxon>Arachnida</taxon>
        <taxon>Acari</taxon>
        <taxon>Parasitiformes</taxon>
        <taxon>Ixodida</taxon>
        <taxon>Ixodoidea</taxon>
        <taxon>Ixodidae</taxon>
        <taxon>Rhipicephalinae</taxon>
        <taxon>Dermacentor</taxon>
    </lineage>
</organism>
<reference evidence="1" key="1">
    <citation type="submission" date="2020-05" db="EMBL/GenBank/DDBJ databases">
        <title>Large-scale comparative analyses of tick genomes elucidate their genetic diversity and vector capacities.</title>
        <authorList>
            <person name="Jia N."/>
            <person name="Wang J."/>
            <person name="Shi W."/>
            <person name="Du L."/>
            <person name="Sun Y."/>
            <person name="Zhan W."/>
            <person name="Jiang J."/>
            <person name="Wang Q."/>
            <person name="Zhang B."/>
            <person name="Ji P."/>
            <person name="Sakyi L.B."/>
            <person name="Cui X."/>
            <person name="Yuan T."/>
            <person name="Jiang B."/>
            <person name="Yang W."/>
            <person name="Lam T.T.-Y."/>
            <person name="Chang Q."/>
            <person name="Ding S."/>
            <person name="Wang X."/>
            <person name="Zhu J."/>
            <person name="Ruan X."/>
            <person name="Zhao L."/>
            <person name="Wei J."/>
            <person name="Que T."/>
            <person name="Du C."/>
            <person name="Cheng J."/>
            <person name="Dai P."/>
            <person name="Han X."/>
            <person name="Huang E."/>
            <person name="Gao Y."/>
            <person name="Liu J."/>
            <person name="Shao H."/>
            <person name="Ye R."/>
            <person name="Li L."/>
            <person name="Wei W."/>
            <person name="Wang X."/>
            <person name="Wang C."/>
            <person name="Yang T."/>
            <person name="Huo Q."/>
            <person name="Li W."/>
            <person name="Guo W."/>
            <person name="Chen H."/>
            <person name="Zhou L."/>
            <person name="Ni X."/>
            <person name="Tian J."/>
            <person name="Zhou Y."/>
            <person name="Sheng Y."/>
            <person name="Liu T."/>
            <person name="Pan Y."/>
            <person name="Xia L."/>
            <person name="Li J."/>
            <person name="Zhao F."/>
            <person name="Cao W."/>
        </authorList>
    </citation>
    <scope>NUCLEOTIDE SEQUENCE</scope>
    <source>
        <strain evidence="1">Dsil-2018</strain>
    </source>
</reference>
<evidence type="ECO:0000313" key="2">
    <source>
        <dbReference type="Proteomes" id="UP000821865"/>
    </source>
</evidence>
<keyword evidence="2" id="KW-1185">Reference proteome</keyword>